<feature type="non-terminal residue" evidence="1">
    <location>
        <position position="1"/>
    </location>
</feature>
<accession>A0A9N9JFX8</accession>
<name>A0A9N9JFX8_9GLOM</name>
<evidence type="ECO:0000313" key="2">
    <source>
        <dbReference type="Proteomes" id="UP000789342"/>
    </source>
</evidence>
<dbReference type="Proteomes" id="UP000789342">
    <property type="component" value="Unassembled WGS sequence"/>
</dbReference>
<protein>
    <submittedName>
        <fullName evidence="1">4886_t:CDS:1</fullName>
    </submittedName>
</protein>
<organism evidence="1 2">
    <name type="scientific">Acaulospora morrowiae</name>
    <dbReference type="NCBI Taxonomy" id="94023"/>
    <lineage>
        <taxon>Eukaryota</taxon>
        <taxon>Fungi</taxon>
        <taxon>Fungi incertae sedis</taxon>
        <taxon>Mucoromycota</taxon>
        <taxon>Glomeromycotina</taxon>
        <taxon>Glomeromycetes</taxon>
        <taxon>Diversisporales</taxon>
        <taxon>Acaulosporaceae</taxon>
        <taxon>Acaulospora</taxon>
    </lineage>
</organism>
<sequence>LTLRRTTSFCSKNHALHKCADIKLHEFTERIIKNEGLKNVPINIVLQSPFLPLTT</sequence>
<dbReference type="AlphaFoldDB" id="A0A9N9JFX8"/>
<keyword evidence="2" id="KW-1185">Reference proteome</keyword>
<reference evidence="1" key="1">
    <citation type="submission" date="2021-06" db="EMBL/GenBank/DDBJ databases">
        <authorList>
            <person name="Kallberg Y."/>
            <person name="Tangrot J."/>
            <person name="Rosling A."/>
        </authorList>
    </citation>
    <scope>NUCLEOTIDE SEQUENCE</scope>
    <source>
        <strain evidence="1">CL551</strain>
    </source>
</reference>
<feature type="non-terminal residue" evidence="1">
    <location>
        <position position="55"/>
    </location>
</feature>
<gene>
    <name evidence="1" type="ORF">AMORRO_LOCUS17269</name>
</gene>
<evidence type="ECO:0000313" key="1">
    <source>
        <dbReference type="EMBL" id="CAG8780418.1"/>
    </source>
</evidence>
<proteinExistence type="predicted"/>
<comment type="caution">
    <text evidence="1">The sequence shown here is derived from an EMBL/GenBank/DDBJ whole genome shotgun (WGS) entry which is preliminary data.</text>
</comment>
<dbReference type="EMBL" id="CAJVPV010052203">
    <property type="protein sequence ID" value="CAG8780418.1"/>
    <property type="molecule type" value="Genomic_DNA"/>
</dbReference>